<reference evidence="5 6" key="1">
    <citation type="submission" date="2019-07" db="EMBL/GenBank/DDBJ databases">
        <title>Whole genome shotgun sequence of Adhaeribacter aerolatus NBRC 106133.</title>
        <authorList>
            <person name="Hosoyama A."/>
            <person name="Uohara A."/>
            <person name="Ohji S."/>
            <person name="Ichikawa N."/>
        </authorList>
    </citation>
    <scope>NUCLEOTIDE SEQUENCE [LARGE SCALE GENOMIC DNA]</scope>
    <source>
        <strain evidence="5 6">NBRC 106133</strain>
    </source>
</reference>
<dbReference type="GO" id="GO:0009279">
    <property type="term" value="C:cell outer membrane"/>
    <property type="evidence" value="ECO:0007669"/>
    <property type="project" value="UniProtKB-SubCell"/>
</dbReference>
<dbReference type="AlphaFoldDB" id="A0A512B4Y1"/>
<dbReference type="Gene3D" id="2.40.170.20">
    <property type="entry name" value="TonB-dependent receptor, beta-barrel domain"/>
    <property type="match status" value="1"/>
</dbReference>
<dbReference type="OrthoDB" id="905812at2"/>
<dbReference type="SUPFAM" id="SSF49464">
    <property type="entry name" value="Carboxypeptidase regulatory domain-like"/>
    <property type="match status" value="1"/>
</dbReference>
<comment type="caution">
    <text evidence="5">The sequence shown here is derived from an EMBL/GenBank/DDBJ whole genome shotgun (WGS) entry which is preliminary data.</text>
</comment>
<evidence type="ECO:0000259" key="4">
    <source>
        <dbReference type="Pfam" id="PF14905"/>
    </source>
</evidence>
<dbReference type="RefSeq" id="WP_146904402.1">
    <property type="nucleotide sequence ID" value="NZ_BJYS01000049.1"/>
</dbReference>
<evidence type="ECO:0000313" key="5">
    <source>
        <dbReference type="EMBL" id="GEO07035.1"/>
    </source>
</evidence>
<keyword evidence="6" id="KW-1185">Reference proteome</keyword>
<dbReference type="PANTHER" id="PTHR40980:SF4">
    <property type="entry name" value="TONB-DEPENDENT RECEPTOR-LIKE BETA-BARREL DOMAIN-CONTAINING PROTEIN"/>
    <property type="match status" value="1"/>
</dbReference>
<evidence type="ECO:0000256" key="3">
    <source>
        <dbReference type="ARBA" id="ARBA00023237"/>
    </source>
</evidence>
<organism evidence="5 6">
    <name type="scientific">Adhaeribacter aerolatus</name>
    <dbReference type="NCBI Taxonomy" id="670289"/>
    <lineage>
        <taxon>Bacteria</taxon>
        <taxon>Pseudomonadati</taxon>
        <taxon>Bacteroidota</taxon>
        <taxon>Cytophagia</taxon>
        <taxon>Cytophagales</taxon>
        <taxon>Hymenobacteraceae</taxon>
        <taxon>Adhaeribacter</taxon>
    </lineage>
</organism>
<proteinExistence type="predicted"/>
<accession>A0A512B4Y1</accession>
<dbReference type="InterPro" id="IPR036942">
    <property type="entry name" value="Beta-barrel_TonB_sf"/>
</dbReference>
<dbReference type="Gene3D" id="2.60.40.1120">
    <property type="entry name" value="Carboxypeptidase-like, regulatory domain"/>
    <property type="match status" value="1"/>
</dbReference>
<dbReference type="EMBL" id="BJYS01000049">
    <property type="protein sequence ID" value="GEO07035.1"/>
    <property type="molecule type" value="Genomic_DNA"/>
</dbReference>
<evidence type="ECO:0000256" key="2">
    <source>
        <dbReference type="ARBA" id="ARBA00023136"/>
    </source>
</evidence>
<evidence type="ECO:0000313" key="6">
    <source>
        <dbReference type="Proteomes" id="UP000321532"/>
    </source>
</evidence>
<dbReference type="Pfam" id="PF13620">
    <property type="entry name" value="CarboxypepD_reg"/>
    <property type="match status" value="1"/>
</dbReference>
<keyword evidence="2" id="KW-0472">Membrane</keyword>
<dbReference type="PANTHER" id="PTHR40980">
    <property type="entry name" value="PLUG DOMAIN-CONTAINING PROTEIN"/>
    <property type="match status" value="1"/>
</dbReference>
<sequence>MPVFTNFTLHLLGFCFLFGLQVSGQSLVNGNILDDTGKPFPFANVLLLNAPDSALVKGMLSGENGSFRFENVKPGAYRVSISAVGHKQIFSKNFSVEAGKPTVQLNTLVLTGSNKELQEVSVVGAKPLFEQHLDRLVVNVQNSITAAGSTALDVLERSPGISVNRQNNSLAMSGKEGVVVMINGKLTRLPTEAVMQMLSSMDAGNIQKIELITNPSARYDAEGNGGIINIILIKNTDMGTNGSYSGNIGYGQYEKAGAAANLNHRTAKLNLFTDGSFSYDKFMFQVESNRKILNQGRLIESSTISKRYTDRNILNARIGFDYLLSARTTLGGQVSGFNNFWEQYCKNNAGIQYNKEIVTQIFTQDHEINHWRNIMGNLNLRHAFRNNQEINLDLDYLYYHHNNPHWYVNDYEYVQDNAQEQEILNNTKLTPITMGVGKADYTKQISKNTKLETGVKGTLSLLKNDVVLYRYENNLPQPDPKYSQNVKLQEDIGAAYINFQHQLSTGTKLQTGLRWESTYTNLTNIINGENLIKRQYNNLFPSAFVSQELSKNHDLQLSYSRRITRPTFNDLAPIFNFWDPYTFIFGNPALKPTFTNAWGTTYQLQKKYLLAFQYSRDYNAIANVIKVDPEKNEQVTTKENIRSSDTYSINLTIPVTVTAWWQMQNNLMANWQQNKTEYQGEAINLSGRYGRLNATNNFTLPNDYSVELAYLYQTRSLYGIGYSKPYGFLNFGIQKKLKNDNGTLRLTGTDLLWTMRFSVVNKNPALNQDVSVVLRREPRVFRLTYTRNFGNKSLKVIKRRSTGSEEERQRVTN</sequence>
<gene>
    <name evidence="5" type="ORF">AAE02nite_46990</name>
</gene>
<dbReference type="SUPFAM" id="SSF56935">
    <property type="entry name" value="Porins"/>
    <property type="match status" value="1"/>
</dbReference>
<dbReference type="Gene3D" id="2.170.130.10">
    <property type="entry name" value="TonB-dependent receptor, plug domain"/>
    <property type="match status" value="1"/>
</dbReference>
<dbReference type="InterPro" id="IPR041700">
    <property type="entry name" value="OMP_b-brl_3"/>
</dbReference>
<protein>
    <submittedName>
        <fullName evidence="5">TonB-dependent receptor</fullName>
    </submittedName>
</protein>
<dbReference type="InterPro" id="IPR008969">
    <property type="entry name" value="CarboxyPept-like_regulatory"/>
</dbReference>
<keyword evidence="3" id="KW-0998">Cell outer membrane</keyword>
<dbReference type="Proteomes" id="UP000321532">
    <property type="component" value="Unassembled WGS sequence"/>
</dbReference>
<dbReference type="InterPro" id="IPR037066">
    <property type="entry name" value="Plug_dom_sf"/>
</dbReference>
<keyword evidence="5" id="KW-0675">Receptor</keyword>
<dbReference type="Pfam" id="PF14905">
    <property type="entry name" value="OMP_b-brl_3"/>
    <property type="match status" value="1"/>
</dbReference>
<name>A0A512B4Y1_9BACT</name>
<evidence type="ECO:0000256" key="1">
    <source>
        <dbReference type="ARBA" id="ARBA00004442"/>
    </source>
</evidence>
<feature type="domain" description="Outer membrane protein beta-barrel" evidence="4">
    <location>
        <begin position="384"/>
        <end position="785"/>
    </location>
</feature>
<comment type="subcellular location">
    <subcellularLocation>
        <location evidence="1">Cell outer membrane</location>
    </subcellularLocation>
</comment>